<proteinExistence type="predicted"/>
<name>A0A1Y3EN30_9BILA</name>
<accession>A0A1Y3EN30</accession>
<feature type="chain" id="PRO_5010985670" evidence="1">
    <location>
        <begin position="23"/>
        <end position="103"/>
    </location>
</feature>
<gene>
    <name evidence="2" type="ORF">D917_01587</name>
</gene>
<evidence type="ECO:0000256" key="1">
    <source>
        <dbReference type="SAM" id="SignalP"/>
    </source>
</evidence>
<comment type="caution">
    <text evidence="2">The sequence shown here is derived from an EMBL/GenBank/DDBJ whole genome shotgun (WGS) entry which is preliminary data.</text>
</comment>
<sequence>MSNKKFLLLFVFLIAQPIWVFSIGEDLLNSKTLLGLAGGFTSMFKKFPRREIEVEKVLGKWFQVYFLIKKKMYTEYTDMYRAAVNLDQFQSTMYCHVAYCKIL</sequence>
<dbReference type="Proteomes" id="UP000243006">
    <property type="component" value="Unassembled WGS sequence"/>
</dbReference>
<protein>
    <submittedName>
        <fullName evidence="2">Uncharacterized protein</fullName>
    </submittedName>
</protein>
<keyword evidence="1" id="KW-0732">Signal</keyword>
<feature type="signal peptide" evidence="1">
    <location>
        <begin position="1"/>
        <end position="22"/>
    </location>
</feature>
<evidence type="ECO:0000313" key="2">
    <source>
        <dbReference type="EMBL" id="OUC46554.1"/>
    </source>
</evidence>
<organism evidence="2 3">
    <name type="scientific">Trichinella nativa</name>
    <dbReference type="NCBI Taxonomy" id="6335"/>
    <lineage>
        <taxon>Eukaryota</taxon>
        <taxon>Metazoa</taxon>
        <taxon>Ecdysozoa</taxon>
        <taxon>Nematoda</taxon>
        <taxon>Enoplea</taxon>
        <taxon>Dorylaimia</taxon>
        <taxon>Trichinellida</taxon>
        <taxon>Trichinellidae</taxon>
        <taxon>Trichinella</taxon>
    </lineage>
</organism>
<dbReference type="AlphaFoldDB" id="A0A1Y3EN30"/>
<evidence type="ECO:0000313" key="3">
    <source>
        <dbReference type="Proteomes" id="UP000243006"/>
    </source>
</evidence>
<reference evidence="2 3" key="1">
    <citation type="submission" date="2015-04" db="EMBL/GenBank/DDBJ databases">
        <title>Draft genome of the roundworm Trichinella nativa.</title>
        <authorList>
            <person name="Mitreva M."/>
        </authorList>
    </citation>
    <scope>NUCLEOTIDE SEQUENCE [LARGE SCALE GENOMIC DNA]</scope>
    <source>
        <strain evidence="2 3">ISS45</strain>
    </source>
</reference>
<dbReference type="EMBL" id="LVZM01006499">
    <property type="protein sequence ID" value="OUC46554.1"/>
    <property type="molecule type" value="Genomic_DNA"/>
</dbReference>